<dbReference type="InterPro" id="IPR000835">
    <property type="entry name" value="HTH_MarR-typ"/>
</dbReference>
<proteinExistence type="predicted"/>
<protein>
    <submittedName>
        <fullName evidence="2">MarR family transcriptional regulator</fullName>
    </submittedName>
</protein>
<feature type="domain" description="HTH marR-type" evidence="1">
    <location>
        <begin position="8"/>
        <end position="141"/>
    </location>
</feature>
<dbReference type="EMBL" id="VFFF01000001">
    <property type="protein sequence ID" value="TNY33042.1"/>
    <property type="molecule type" value="Genomic_DNA"/>
</dbReference>
<evidence type="ECO:0000259" key="1">
    <source>
        <dbReference type="PROSITE" id="PS50995"/>
    </source>
</evidence>
<evidence type="ECO:0000313" key="2">
    <source>
        <dbReference type="EMBL" id="TNY33042.1"/>
    </source>
</evidence>
<organism evidence="2 3">
    <name type="scientific">Pelagovum pacificum</name>
    <dbReference type="NCBI Taxonomy" id="2588711"/>
    <lineage>
        <taxon>Bacteria</taxon>
        <taxon>Pseudomonadati</taxon>
        <taxon>Pseudomonadota</taxon>
        <taxon>Alphaproteobacteria</taxon>
        <taxon>Rhodobacterales</taxon>
        <taxon>Paracoccaceae</taxon>
        <taxon>Pelagovum</taxon>
    </lineage>
</organism>
<dbReference type="PROSITE" id="PS50995">
    <property type="entry name" value="HTH_MARR_2"/>
    <property type="match status" value="1"/>
</dbReference>
<comment type="caution">
    <text evidence="2">The sequence shown here is derived from an EMBL/GenBank/DDBJ whole genome shotgun (WGS) entry which is preliminary data.</text>
</comment>
<dbReference type="InterPro" id="IPR036390">
    <property type="entry name" value="WH_DNA-bd_sf"/>
</dbReference>
<accession>A0A5C5GE44</accession>
<dbReference type="InterPro" id="IPR036388">
    <property type="entry name" value="WH-like_DNA-bd_sf"/>
</dbReference>
<dbReference type="RefSeq" id="WP_140193725.1">
    <property type="nucleotide sequence ID" value="NZ_CP065915.1"/>
</dbReference>
<dbReference type="AlphaFoldDB" id="A0A5C5GE44"/>
<dbReference type="PANTHER" id="PTHR33164:SF57">
    <property type="entry name" value="MARR-FAMILY TRANSCRIPTIONAL REGULATOR"/>
    <property type="match status" value="1"/>
</dbReference>
<dbReference type="Gene3D" id="1.10.10.10">
    <property type="entry name" value="Winged helix-like DNA-binding domain superfamily/Winged helix DNA-binding domain"/>
    <property type="match status" value="1"/>
</dbReference>
<dbReference type="PANTHER" id="PTHR33164">
    <property type="entry name" value="TRANSCRIPTIONAL REGULATOR, MARR FAMILY"/>
    <property type="match status" value="1"/>
</dbReference>
<sequence length="145" mass="16244">MTRQPELPDHLPEILARATESIEAGFERITRERHDLSRTEWRVLAHLGSHGELTAARIGEMSGLHKTKLSRAVGLLRGRGLIVRQVIPADRRNARLSLSPEGQIVHDDLAAEAARFEETLLLRLSEEERRTLAAALRNLVLPEPA</sequence>
<dbReference type="GO" id="GO:0003700">
    <property type="term" value="F:DNA-binding transcription factor activity"/>
    <property type="evidence" value="ECO:0007669"/>
    <property type="project" value="InterPro"/>
</dbReference>
<dbReference type="GO" id="GO:0006950">
    <property type="term" value="P:response to stress"/>
    <property type="evidence" value="ECO:0007669"/>
    <property type="project" value="TreeGrafter"/>
</dbReference>
<dbReference type="Pfam" id="PF12802">
    <property type="entry name" value="MarR_2"/>
    <property type="match status" value="1"/>
</dbReference>
<dbReference type="SUPFAM" id="SSF46785">
    <property type="entry name" value="Winged helix' DNA-binding domain"/>
    <property type="match status" value="1"/>
</dbReference>
<gene>
    <name evidence="2" type="ORF">FHY64_07120</name>
</gene>
<dbReference type="SMART" id="SM00347">
    <property type="entry name" value="HTH_MARR"/>
    <property type="match status" value="1"/>
</dbReference>
<dbReference type="InterPro" id="IPR039422">
    <property type="entry name" value="MarR/SlyA-like"/>
</dbReference>
<dbReference type="OrthoDB" id="8906692at2"/>
<dbReference type="PRINTS" id="PR00598">
    <property type="entry name" value="HTHMARR"/>
</dbReference>
<dbReference type="Proteomes" id="UP000314011">
    <property type="component" value="Unassembled WGS sequence"/>
</dbReference>
<evidence type="ECO:0000313" key="3">
    <source>
        <dbReference type="Proteomes" id="UP000314011"/>
    </source>
</evidence>
<reference evidence="2 3" key="1">
    <citation type="submission" date="2019-06" db="EMBL/GenBank/DDBJ databases">
        <title>Genome of new Rhodobacteraceae sp. SM1903.</title>
        <authorList>
            <person name="Ren X."/>
        </authorList>
    </citation>
    <scope>NUCLEOTIDE SEQUENCE [LARGE SCALE GENOMIC DNA]</scope>
    <source>
        <strain evidence="2 3">SM1903</strain>
    </source>
</reference>
<name>A0A5C5GE44_9RHOB</name>
<keyword evidence="3" id="KW-1185">Reference proteome</keyword>